<feature type="domain" description="DUF397" evidence="2">
    <location>
        <begin position="18"/>
        <end position="72"/>
    </location>
</feature>
<gene>
    <name evidence="3" type="ORF">ACFQGL_02265</name>
</gene>
<comment type="caution">
    <text evidence="3">The sequence shown here is derived from an EMBL/GenBank/DDBJ whole genome shotgun (WGS) entry which is preliminary data.</text>
</comment>
<evidence type="ECO:0000256" key="1">
    <source>
        <dbReference type="SAM" id="MobiDB-lite"/>
    </source>
</evidence>
<keyword evidence="4" id="KW-1185">Reference proteome</keyword>
<organism evidence="3 4">
    <name type="scientific">Micromonospora vulcania</name>
    <dbReference type="NCBI Taxonomy" id="1441873"/>
    <lineage>
        <taxon>Bacteria</taxon>
        <taxon>Bacillati</taxon>
        <taxon>Actinomycetota</taxon>
        <taxon>Actinomycetes</taxon>
        <taxon>Micromonosporales</taxon>
        <taxon>Micromonosporaceae</taxon>
        <taxon>Micromonospora</taxon>
    </lineage>
</organism>
<accession>A0ABW1H1H4</accession>
<evidence type="ECO:0000313" key="4">
    <source>
        <dbReference type="Proteomes" id="UP001596226"/>
    </source>
</evidence>
<dbReference type="EMBL" id="JBHSQS010000001">
    <property type="protein sequence ID" value="MFC5922166.1"/>
    <property type="molecule type" value="Genomic_DNA"/>
</dbReference>
<dbReference type="Pfam" id="PF04149">
    <property type="entry name" value="DUF397"/>
    <property type="match status" value="1"/>
</dbReference>
<proteinExistence type="predicted"/>
<dbReference type="RefSeq" id="WP_377504453.1">
    <property type="nucleotide sequence ID" value="NZ_JBHSQS010000001.1"/>
</dbReference>
<evidence type="ECO:0000313" key="3">
    <source>
        <dbReference type="EMBL" id="MFC5922166.1"/>
    </source>
</evidence>
<dbReference type="InterPro" id="IPR007278">
    <property type="entry name" value="DUF397"/>
</dbReference>
<name>A0ABW1H1H4_9ACTN</name>
<reference evidence="4" key="1">
    <citation type="journal article" date="2019" name="Int. J. Syst. Evol. Microbiol.">
        <title>The Global Catalogue of Microorganisms (GCM) 10K type strain sequencing project: providing services to taxonomists for standard genome sequencing and annotation.</title>
        <authorList>
            <consortium name="The Broad Institute Genomics Platform"/>
            <consortium name="The Broad Institute Genome Sequencing Center for Infectious Disease"/>
            <person name="Wu L."/>
            <person name="Ma J."/>
        </authorList>
    </citation>
    <scope>NUCLEOTIDE SEQUENCE [LARGE SCALE GENOMIC DNA]</scope>
    <source>
        <strain evidence="4">CGMCC 4.7144</strain>
    </source>
</reference>
<sequence>MNDIRKTPSVTAHQLADAPWRKSTRSQTSNCVEVAPLGTGPSAVALRDSKDQSGPVLQFNRSGWLGFIAGAKKGQFDLN</sequence>
<protein>
    <submittedName>
        <fullName evidence="3">DUF397 domain-containing protein</fullName>
    </submittedName>
</protein>
<dbReference type="Proteomes" id="UP001596226">
    <property type="component" value="Unassembled WGS sequence"/>
</dbReference>
<feature type="region of interest" description="Disordered" evidence="1">
    <location>
        <begin position="1"/>
        <end position="34"/>
    </location>
</feature>
<evidence type="ECO:0000259" key="2">
    <source>
        <dbReference type="Pfam" id="PF04149"/>
    </source>
</evidence>